<gene>
    <name evidence="1" type="ORF">COT20_01950</name>
</gene>
<dbReference type="Pfam" id="PF08843">
    <property type="entry name" value="AbiEii"/>
    <property type="match status" value="1"/>
</dbReference>
<comment type="caution">
    <text evidence="1">The sequence shown here is derived from an EMBL/GenBank/DDBJ whole genome shotgun (WGS) entry which is preliminary data.</text>
</comment>
<name>A0A2M6XU92_9BACT</name>
<evidence type="ECO:0000313" key="2">
    <source>
        <dbReference type="Proteomes" id="UP000229784"/>
    </source>
</evidence>
<dbReference type="Gene3D" id="3.10.450.620">
    <property type="entry name" value="JHP933, nucleotidyltransferase-like core domain"/>
    <property type="match status" value="1"/>
</dbReference>
<sequence length="276" mass="31618">MEIIKPFLKNIIDGAVGMSSTYKRNLLKDYIQVVILDFIYSHPKYSQMVFYGGSCLRHCFDLPRLSEDLDFVDLKKDIQLADLANDLKDYFKKNTDLQAKIKVQPSRAQIKFAILKELGLAGPSESDILYLKLEVFKYFDFCAGYEVNTTPIFKFNRSMIMRTFDSSTMMATKIGAVMNRKWEKTSKGGQPLAKVKGRDYFDLVWYLSKTIKPNLNCLMNKESASGLKEKLLAVIAKVDAKSIEYDLSPLMESSNFVKGLAKNIKDILTREIKEKF</sequence>
<dbReference type="Proteomes" id="UP000229784">
    <property type="component" value="Unassembled WGS sequence"/>
</dbReference>
<evidence type="ECO:0000313" key="1">
    <source>
        <dbReference type="EMBL" id="PIU15233.1"/>
    </source>
</evidence>
<reference evidence="2" key="1">
    <citation type="submission" date="2017-09" db="EMBL/GenBank/DDBJ databases">
        <title>Depth-based differentiation of microbial function through sediment-hosted aquifers and enrichment of novel symbionts in the deep terrestrial subsurface.</title>
        <authorList>
            <person name="Probst A.J."/>
            <person name="Ladd B."/>
            <person name="Jarett J.K."/>
            <person name="Geller-Mcgrath D.E."/>
            <person name="Sieber C.M.K."/>
            <person name="Emerson J.B."/>
            <person name="Anantharaman K."/>
            <person name="Thomas B.C."/>
            <person name="Malmstrom R."/>
            <person name="Stieglmeier M."/>
            <person name="Klingl A."/>
            <person name="Woyke T."/>
            <person name="Ryan C.M."/>
            <person name="Banfield J.F."/>
        </authorList>
    </citation>
    <scope>NUCLEOTIDE SEQUENCE [LARGE SCALE GENOMIC DNA]</scope>
</reference>
<dbReference type="EMBL" id="PEXQ01000048">
    <property type="protein sequence ID" value="PIU15233.1"/>
    <property type="molecule type" value="Genomic_DNA"/>
</dbReference>
<protein>
    <recommendedName>
        <fullName evidence="3">Nucleotidyl transferase AbiEii/AbiGii toxin family protein</fullName>
    </recommendedName>
</protein>
<dbReference type="InterPro" id="IPR014942">
    <property type="entry name" value="AbiEii"/>
</dbReference>
<evidence type="ECO:0008006" key="3">
    <source>
        <dbReference type="Google" id="ProtNLM"/>
    </source>
</evidence>
<dbReference type="AlphaFoldDB" id="A0A2M6XU92"/>
<accession>A0A2M6XU92</accession>
<organism evidence="1 2">
    <name type="scientific">bacterium (Candidatus Gribaldobacteria) CG08_land_8_20_14_0_20_39_15</name>
    <dbReference type="NCBI Taxonomy" id="2014273"/>
    <lineage>
        <taxon>Bacteria</taxon>
        <taxon>Candidatus Gribaldobacteria</taxon>
    </lineage>
</organism>
<proteinExistence type="predicted"/>